<comment type="caution">
    <text evidence="1">The sequence shown here is derived from an EMBL/GenBank/DDBJ whole genome shotgun (WGS) entry which is preliminary data.</text>
</comment>
<evidence type="ECO:0000313" key="1">
    <source>
        <dbReference type="EMBL" id="KAK8194168.1"/>
    </source>
</evidence>
<proteinExistence type="predicted"/>
<accession>A0ACC3S737</accession>
<organism evidence="1 2">
    <name type="scientific">Zalaria obscura</name>
    <dbReference type="NCBI Taxonomy" id="2024903"/>
    <lineage>
        <taxon>Eukaryota</taxon>
        <taxon>Fungi</taxon>
        <taxon>Dikarya</taxon>
        <taxon>Ascomycota</taxon>
        <taxon>Pezizomycotina</taxon>
        <taxon>Dothideomycetes</taxon>
        <taxon>Dothideomycetidae</taxon>
        <taxon>Dothideales</taxon>
        <taxon>Zalariaceae</taxon>
        <taxon>Zalaria</taxon>
    </lineage>
</organism>
<dbReference type="Proteomes" id="UP001320706">
    <property type="component" value="Unassembled WGS sequence"/>
</dbReference>
<name>A0ACC3S737_9PEZI</name>
<dbReference type="EMBL" id="JAMKPW020000043">
    <property type="protein sequence ID" value="KAK8194168.1"/>
    <property type="molecule type" value="Genomic_DNA"/>
</dbReference>
<protein>
    <submittedName>
        <fullName evidence="1">Uncharacterized protein</fullName>
    </submittedName>
</protein>
<sequence length="149" mass="16795">MGNDAFSEDSCSLFTRKVSNSDGTLTSLMRTIYAVSGLTEVSRRVQVRKVDLWQQDRVALHMTFQMILSLIFTSPSQVVARHGAYGTWRLTYLILLLVSFLCLSTCIEAVVLLAQHIPLCFGSRDCDQPSKYCAWRLLTKALSRKARAQ</sequence>
<keyword evidence="2" id="KW-1185">Reference proteome</keyword>
<gene>
    <name evidence="1" type="ORF">M8818_007355</name>
</gene>
<reference evidence="1" key="1">
    <citation type="submission" date="2024-02" db="EMBL/GenBank/DDBJ databases">
        <title>Metagenome Assembled Genome of Zalaria obscura JY119.</title>
        <authorList>
            <person name="Vighnesh L."/>
            <person name="Jagadeeshwari U."/>
            <person name="Venkata Ramana C."/>
            <person name="Sasikala C."/>
        </authorList>
    </citation>
    <scope>NUCLEOTIDE SEQUENCE</scope>
    <source>
        <strain evidence="1">JY119</strain>
    </source>
</reference>
<evidence type="ECO:0000313" key="2">
    <source>
        <dbReference type="Proteomes" id="UP001320706"/>
    </source>
</evidence>